<dbReference type="RefSeq" id="XP_024919814.1">
    <property type="nucleotide sequence ID" value="XM_025064046.1"/>
</dbReference>
<dbReference type="GO" id="GO:0003887">
    <property type="term" value="F:DNA-directed DNA polymerase activity"/>
    <property type="evidence" value="ECO:0007669"/>
    <property type="project" value="InterPro"/>
</dbReference>
<evidence type="ECO:0000256" key="6">
    <source>
        <dbReference type="ARBA" id="ARBA00022695"/>
    </source>
</evidence>
<dbReference type="InterPro" id="IPR012112">
    <property type="entry name" value="REV1"/>
</dbReference>
<dbReference type="Gene3D" id="6.10.250.1630">
    <property type="match status" value="1"/>
</dbReference>
<evidence type="ECO:0000256" key="13">
    <source>
        <dbReference type="PIRNR" id="PIRNR036573"/>
    </source>
</evidence>
<dbReference type="Pfam" id="PF21999">
    <property type="entry name" value="IMS_HHH_1"/>
    <property type="match status" value="1"/>
</dbReference>
<feature type="compositionally biased region" description="Polar residues" evidence="15">
    <location>
        <begin position="629"/>
        <end position="643"/>
    </location>
</feature>
<evidence type="ECO:0000256" key="1">
    <source>
        <dbReference type="ARBA" id="ARBA00004123"/>
    </source>
</evidence>
<dbReference type="Gene3D" id="3.40.1170.60">
    <property type="match status" value="1"/>
</dbReference>
<dbReference type="SUPFAM" id="SSF52113">
    <property type="entry name" value="BRCT domain"/>
    <property type="match status" value="1"/>
</dbReference>
<dbReference type="GO" id="GO:0042276">
    <property type="term" value="P:error-prone translesion synthesis"/>
    <property type="evidence" value="ECO:0007669"/>
    <property type="project" value="InterPro"/>
</dbReference>
<dbReference type="InParanoid" id="A0A3P8UY84"/>
<dbReference type="SUPFAM" id="SSF56672">
    <property type="entry name" value="DNA/RNA polymerases"/>
    <property type="match status" value="1"/>
</dbReference>
<dbReference type="FunFam" id="3.40.1170.60:FF:000005">
    <property type="entry name" value="DNA repair protein REV1"/>
    <property type="match status" value="1"/>
</dbReference>
<keyword evidence="19" id="KW-1185">Reference proteome</keyword>
<evidence type="ECO:0000256" key="2">
    <source>
        <dbReference type="ARBA" id="ARBA00010945"/>
    </source>
</evidence>
<keyword evidence="4 13" id="KW-0237">DNA synthesis</keyword>
<dbReference type="InterPro" id="IPR025527">
    <property type="entry name" value="HUWE1/Rev1_UBM"/>
</dbReference>
<feature type="region of interest" description="Disordered" evidence="15">
    <location>
        <begin position="988"/>
        <end position="1064"/>
    </location>
</feature>
<dbReference type="GeneTree" id="ENSGT00940000156374"/>
<reference evidence="18" key="3">
    <citation type="submission" date="2025-09" db="UniProtKB">
        <authorList>
            <consortium name="Ensembl"/>
        </authorList>
    </citation>
    <scope>IDENTIFICATION</scope>
</reference>
<dbReference type="FunFam" id="3.30.1490.100:FF:000001">
    <property type="entry name" value="DNA repair protein REV1"/>
    <property type="match status" value="1"/>
</dbReference>
<feature type="region of interest" description="Disordered" evidence="15">
    <location>
        <begin position="582"/>
        <end position="601"/>
    </location>
</feature>
<reference evidence="18 19" key="1">
    <citation type="journal article" date="2014" name="Nat. Genet.">
        <title>Whole-genome sequence of a flatfish provides insights into ZW sex chromosome evolution and adaptation to a benthic lifestyle.</title>
        <authorList>
            <person name="Chen S."/>
            <person name="Zhang G."/>
            <person name="Shao C."/>
            <person name="Huang Q."/>
            <person name="Liu G."/>
            <person name="Zhang P."/>
            <person name="Song W."/>
            <person name="An N."/>
            <person name="Chalopin D."/>
            <person name="Volff J.N."/>
            <person name="Hong Y."/>
            <person name="Li Q."/>
            <person name="Sha Z."/>
            <person name="Zhou H."/>
            <person name="Xie M."/>
            <person name="Yu Q."/>
            <person name="Liu Y."/>
            <person name="Xiang H."/>
            <person name="Wang N."/>
            <person name="Wu K."/>
            <person name="Yang C."/>
            <person name="Zhou Q."/>
            <person name="Liao X."/>
            <person name="Yang L."/>
            <person name="Hu Q."/>
            <person name="Zhang J."/>
            <person name="Meng L."/>
            <person name="Jin L."/>
            <person name="Tian Y."/>
            <person name="Lian J."/>
            <person name="Yang J."/>
            <person name="Miao G."/>
            <person name="Liu S."/>
            <person name="Liang Z."/>
            <person name="Yan F."/>
            <person name="Li Y."/>
            <person name="Sun B."/>
            <person name="Zhang H."/>
            <person name="Zhang J."/>
            <person name="Zhu Y."/>
            <person name="Du M."/>
            <person name="Zhao Y."/>
            <person name="Schartl M."/>
            <person name="Tang Q."/>
            <person name="Wang J."/>
        </authorList>
    </citation>
    <scope>NUCLEOTIDE SEQUENCE</scope>
</reference>
<dbReference type="Gene3D" id="1.10.150.20">
    <property type="entry name" value="5' to 3' exonuclease, C-terminal subdomain"/>
    <property type="match status" value="1"/>
</dbReference>
<comment type="cofactor">
    <cofactor evidence="14">
        <name>Mg(2+)</name>
        <dbReference type="ChEBI" id="CHEBI:18420"/>
    </cofactor>
    <text evidence="14">Binds 2 magnesium ions.</text>
</comment>
<organism evidence="18 19">
    <name type="scientific">Cynoglossus semilaevis</name>
    <name type="common">Tongue sole</name>
    <dbReference type="NCBI Taxonomy" id="244447"/>
    <lineage>
        <taxon>Eukaryota</taxon>
        <taxon>Metazoa</taxon>
        <taxon>Chordata</taxon>
        <taxon>Craniata</taxon>
        <taxon>Vertebrata</taxon>
        <taxon>Euteleostomi</taxon>
        <taxon>Actinopterygii</taxon>
        <taxon>Neopterygii</taxon>
        <taxon>Teleostei</taxon>
        <taxon>Neoteleostei</taxon>
        <taxon>Acanthomorphata</taxon>
        <taxon>Carangaria</taxon>
        <taxon>Pleuronectiformes</taxon>
        <taxon>Pleuronectoidei</taxon>
        <taxon>Cynoglossidae</taxon>
        <taxon>Cynoglossinae</taxon>
        <taxon>Cynoglossus</taxon>
    </lineage>
</organism>
<feature type="compositionally biased region" description="Polar residues" evidence="15">
    <location>
        <begin position="191"/>
        <end position="201"/>
    </location>
</feature>
<protein>
    <recommendedName>
        <fullName evidence="3 13">DNA repair protein REV1</fullName>
        <ecNumber evidence="13">2.7.7.-</ecNumber>
    </recommendedName>
</protein>
<dbReference type="InterPro" id="IPR043128">
    <property type="entry name" value="Rev_trsase/Diguanyl_cyclase"/>
</dbReference>
<dbReference type="PROSITE" id="PS50172">
    <property type="entry name" value="BRCT"/>
    <property type="match status" value="1"/>
</dbReference>
<evidence type="ECO:0000256" key="10">
    <source>
        <dbReference type="ARBA" id="ARBA00023125"/>
    </source>
</evidence>
<dbReference type="InterPro" id="IPR036420">
    <property type="entry name" value="BRCT_dom_sf"/>
</dbReference>
<comment type="function">
    <text evidence="13">Deoxycytidyl transferase involved in DNA repair. Transfers a dCMP residue from dCTP to the 3'-end of a DNA primer in a template-dependent reaction. May assist in the first step in the bypass of abasic lesions by the insertion of a nucleotide opposite the lesion. Required for normal induction of mutations by physical and chemical agents.</text>
</comment>
<dbReference type="InterPro" id="IPR036775">
    <property type="entry name" value="DNA_pol_Y-fam_lit_finger_sf"/>
</dbReference>
<dbReference type="InterPro" id="IPR017961">
    <property type="entry name" value="DNA_pol_Y-fam_little_finger"/>
</dbReference>
<dbReference type="GO" id="GO:0003684">
    <property type="term" value="F:damaged DNA binding"/>
    <property type="evidence" value="ECO:0007669"/>
    <property type="project" value="UniProtKB-UniRule"/>
</dbReference>
<dbReference type="Ensembl" id="ENSCSET00000006853.1">
    <property type="protein sequence ID" value="ENSCSEP00000006779.1"/>
    <property type="gene ID" value="ENSCSEG00000004373.1"/>
</dbReference>
<feature type="compositionally biased region" description="Polar residues" evidence="15">
    <location>
        <begin position="221"/>
        <end position="237"/>
    </location>
</feature>
<feature type="region of interest" description="Disordered" evidence="15">
    <location>
        <begin position="611"/>
        <end position="643"/>
    </location>
</feature>
<dbReference type="Pfam" id="PF16589">
    <property type="entry name" value="BRCT_2"/>
    <property type="match status" value="1"/>
</dbReference>
<dbReference type="GO" id="GO:0051880">
    <property type="term" value="F:G-quadruplex DNA binding"/>
    <property type="evidence" value="ECO:0007669"/>
    <property type="project" value="Ensembl"/>
</dbReference>
<reference evidence="18" key="2">
    <citation type="submission" date="2025-08" db="UniProtKB">
        <authorList>
            <consortium name="Ensembl"/>
        </authorList>
    </citation>
    <scope>IDENTIFICATION</scope>
</reference>
<evidence type="ECO:0000256" key="5">
    <source>
        <dbReference type="ARBA" id="ARBA00022679"/>
    </source>
</evidence>
<dbReference type="GO" id="GO:0046872">
    <property type="term" value="F:metal ion binding"/>
    <property type="evidence" value="ECO:0007669"/>
    <property type="project" value="UniProtKB-KW"/>
</dbReference>
<dbReference type="InterPro" id="IPR043502">
    <property type="entry name" value="DNA/RNA_pol_sf"/>
</dbReference>
<dbReference type="CDD" id="cd01701">
    <property type="entry name" value="PolY_Rev1"/>
    <property type="match status" value="1"/>
</dbReference>
<dbReference type="PROSITE" id="PS50173">
    <property type="entry name" value="UMUC"/>
    <property type="match status" value="1"/>
</dbReference>
<name>A0A3P8UY84_CYNSE</name>
<evidence type="ECO:0000259" key="17">
    <source>
        <dbReference type="PROSITE" id="PS50173"/>
    </source>
</evidence>
<dbReference type="AlphaFoldDB" id="A0A3P8UY84"/>
<dbReference type="PANTHER" id="PTHR45990:SF1">
    <property type="entry name" value="DNA REPAIR PROTEIN REV1"/>
    <property type="match status" value="1"/>
</dbReference>
<evidence type="ECO:0000256" key="7">
    <source>
        <dbReference type="ARBA" id="ARBA00022723"/>
    </source>
</evidence>
<dbReference type="GeneID" id="103391715"/>
<feature type="region of interest" description="Disordered" evidence="15">
    <location>
        <begin position="154"/>
        <end position="269"/>
    </location>
</feature>
<dbReference type="EC" id="2.7.7.-" evidence="13"/>
<dbReference type="GO" id="GO:0006281">
    <property type="term" value="P:DNA repair"/>
    <property type="evidence" value="ECO:0007669"/>
    <property type="project" value="UniProtKB-KW"/>
</dbReference>
<feature type="domain" description="UmuC" evidence="17">
    <location>
        <begin position="559"/>
        <end position="799"/>
    </location>
</feature>
<keyword evidence="10 13" id="KW-0238">DNA-binding</keyword>
<keyword evidence="5 13" id="KW-0808">Transferase</keyword>
<dbReference type="Pfam" id="PF00817">
    <property type="entry name" value="IMS"/>
    <property type="match status" value="2"/>
</dbReference>
<dbReference type="SUPFAM" id="SSF100879">
    <property type="entry name" value="Lesion bypass DNA polymerase (Y-family), little finger domain"/>
    <property type="match status" value="1"/>
</dbReference>
<keyword evidence="8 13" id="KW-0227">DNA damage</keyword>
<dbReference type="PIRSF" id="PIRSF036573">
    <property type="entry name" value="REV1"/>
    <property type="match status" value="1"/>
</dbReference>
<dbReference type="CDD" id="cd17719">
    <property type="entry name" value="BRCT_Rev1"/>
    <property type="match status" value="1"/>
</dbReference>
<dbReference type="CTD" id="51455"/>
<evidence type="ECO:0000256" key="9">
    <source>
        <dbReference type="ARBA" id="ARBA00022842"/>
    </source>
</evidence>
<feature type="compositionally biased region" description="Basic and acidic residues" evidence="15">
    <location>
        <begin position="1002"/>
        <end position="1013"/>
    </location>
</feature>
<evidence type="ECO:0000313" key="18">
    <source>
        <dbReference type="Ensembl" id="ENSCSEP00000006779.1"/>
    </source>
</evidence>
<dbReference type="FunCoup" id="A0A3P8UY84">
    <property type="interactions" value="1444"/>
</dbReference>
<evidence type="ECO:0000259" key="16">
    <source>
        <dbReference type="PROSITE" id="PS50172"/>
    </source>
</evidence>
<dbReference type="GO" id="GO:0070987">
    <property type="term" value="P:error-free translesion synthesis"/>
    <property type="evidence" value="ECO:0007669"/>
    <property type="project" value="TreeGrafter"/>
</dbReference>
<evidence type="ECO:0000256" key="3">
    <source>
        <dbReference type="ARBA" id="ARBA00020399"/>
    </source>
</evidence>
<feature type="region of interest" description="Disordered" evidence="15">
    <location>
        <begin position="1080"/>
        <end position="1136"/>
    </location>
</feature>
<feature type="compositionally biased region" description="Low complexity" evidence="15">
    <location>
        <begin position="1014"/>
        <end position="1026"/>
    </location>
</feature>
<dbReference type="InterPro" id="IPR053848">
    <property type="entry name" value="IMS_HHH_1"/>
</dbReference>
<evidence type="ECO:0000256" key="8">
    <source>
        <dbReference type="ARBA" id="ARBA00022763"/>
    </source>
</evidence>
<sequence length="1175" mass="129333">MSRDGWARKRANASDDNGWAERGGYMAAKVSKLDEQFKHDVREKQKQGKCTAIFSGVAIYVNGYTEPNADELRRLMSLHGGQFHVYYSRSKTTHIIANNLPNSKIQELKGEKIMRPEWITDSIKAGRLLPHLQYQLYTKHKGPLFPGQTLRQASEIPGTSHRPHSVTSHEKFSFTNQTTINPVPRRGHYQCNVQPQSSHHSSAAVFIKPPPRCQASGHKGPSNTHLLSSDPNSTKTPQSKHHHNLQHQGANQSEPQADSCHSSDSSGGREVAVKLNGTLQTSAGAKTRHARINEARECGKGLHPQVLKDTPLTNGHSFLVNGALKPEDLSAVTDEASDNDLFECSIKSPEVKPPVHLTKPDPYEFPHSPPKQSKHSPVCVEPTSCKDKEQPLKPPPSHQDAEKSSSTDLITKQLELAPRHDSHRDKTSLAPRRLSYSPYRPNGSHHKDSALLHSSSLTSKLHSPVNRPSTSSPLSKSPSQLLVQTGDLISEYYSRSRLHQISTWRNGFSEYVNELHCKRKAAGGASFPGKERLRKSLASYSSDCKGTSSSSSSKRMSCIFHVDMDCFFVSVGIRHRPELKGKPVAVTSNRGHGRVPPRPGANLQVEQQYYQRKHNSPQPVRNDEDVYRTPSQKSPDSPTNGLNQDAAMLSMAEIASCSYEARQAGVKNGMFFGKAKQVCPSLQSVPYDFEAYKEVALTMYEILASYTHDIEALSCDEVLIDASALLAELGIDAEDLAKAIRADIKEKTGCCASVGMGSNILLARLATRKAKPDGQYFLRSEEVDDFIRDLPVTSLPGVGPVMGRKLAAMSVKSCGDLQQVSMNQLQKKFGPRTGQTLFRFCRGLDDRLVRYEKERKSVSADVNYNIRFKTNDEAECFLTNLAMEVHRRLQEAGLQGRRVTLRVMVRKPGAPVESAKYGGHGICDNWARTVMLAQSTDSGQLIASAVIKLFHAMKLPVQDLRGVGIQVQLLEGNQPVRHEATGRGARSIKDMLLGQRPGVQTHNRDISTNHDKTITTTLPSSSTPVHPRSPEPVPGTSKAQETPKLPRKNLNLSIEVPSPSQVDRSVLEALPPELREQVEQSWMHREGRPNGLHSSSPQSNDLPPPPPPCVSHNPGPSSSCYPTPSGPSLDRPPAGTLVLQIPNQPDGLGIVLELPHLSQVGLLSRVSVYICLSLL</sequence>
<keyword evidence="12 13" id="KW-0539">Nucleus</keyword>
<proteinExistence type="inferred from homology"/>
<dbReference type="SMART" id="SM00292">
    <property type="entry name" value="BRCT"/>
    <property type="match status" value="1"/>
</dbReference>
<keyword evidence="9 14" id="KW-0460">Magnesium</keyword>
<evidence type="ECO:0000256" key="15">
    <source>
        <dbReference type="SAM" id="MobiDB-lite"/>
    </source>
</evidence>
<evidence type="ECO:0000256" key="11">
    <source>
        <dbReference type="ARBA" id="ARBA00023204"/>
    </source>
</evidence>
<feature type="binding site" evidence="14">
    <location>
        <position position="716"/>
    </location>
    <ligand>
        <name>Mg(2+)</name>
        <dbReference type="ChEBI" id="CHEBI:18420"/>
        <label>1</label>
    </ligand>
</feature>
<dbReference type="Gene3D" id="6.10.250.1490">
    <property type="match status" value="1"/>
</dbReference>
<dbReference type="GO" id="GO:0017125">
    <property type="term" value="F:deoxycytidyl transferase activity"/>
    <property type="evidence" value="ECO:0007669"/>
    <property type="project" value="TreeGrafter"/>
</dbReference>
<feature type="region of interest" description="Disordered" evidence="15">
    <location>
        <begin position="351"/>
        <end position="479"/>
    </location>
</feature>
<comment type="subcellular location">
    <subcellularLocation>
        <location evidence="1 13">Nucleus</location>
    </subcellularLocation>
</comment>
<dbReference type="Gene3D" id="3.30.1490.100">
    <property type="entry name" value="DNA polymerase, Y-family, little finger domain"/>
    <property type="match status" value="1"/>
</dbReference>
<feature type="domain" description="BRCT" evidence="16">
    <location>
        <begin position="49"/>
        <end position="136"/>
    </location>
</feature>
<dbReference type="GO" id="GO:0005634">
    <property type="term" value="C:nucleus"/>
    <property type="evidence" value="ECO:0007669"/>
    <property type="project" value="UniProtKB-SubCell"/>
</dbReference>
<feature type="binding site" evidence="14">
    <location>
        <position position="563"/>
    </location>
    <ligand>
        <name>Mg(2+)</name>
        <dbReference type="ChEBI" id="CHEBI:18420"/>
        <label>1</label>
    </ligand>
</feature>
<evidence type="ECO:0000256" key="4">
    <source>
        <dbReference type="ARBA" id="ARBA00022634"/>
    </source>
</evidence>
<dbReference type="Pfam" id="PF11799">
    <property type="entry name" value="IMS_C"/>
    <property type="match status" value="1"/>
</dbReference>
<dbReference type="Gene3D" id="3.40.50.10190">
    <property type="entry name" value="BRCT domain"/>
    <property type="match status" value="1"/>
</dbReference>
<dbReference type="STRING" id="244447.ENSCSEP00000006779"/>
<feature type="binding site" evidence="14">
    <location>
        <position position="717"/>
    </location>
    <ligand>
        <name>Mg(2+)</name>
        <dbReference type="ChEBI" id="CHEBI:18420"/>
        <label>1</label>
    </ligand>
</feature>
<dbReference type="Gene3D" id="3.30.70.270">
    <property type="match status" value="2"/>
</dbReference>
<dbReference type="InterPro" id="IPR001357">
    <property type="entry name" value="BRCT_dom"/>
</dbReference>
<comment type="similarity">
    <text evidence="2 13">Belongs to the DNA polymerase type-Y family.</text>
</comment>
<keyword evidence="6 13" id="KW-0548">Nucleotidyltransferase</keyword>
<feature type="compositionally biased region" description="Basic and acidic residues" evidence="15">
    <location>
        <begin position="417"/>
        <end position="427"/>
    </location>
</feature>
<dbReference type="PANTHER" id="PTHR45990">
    <property type="entry name" value="DNA REPAIR PROTEIN REV1"/>
    <property type="match status" value="1"/>
</dbReference>
<dbReference type="FunFam" id="3.30.70.270:FF:000005">
    <property type="entry name" value="DNA repair protein REV1"/>
    <property type="match status" value="1"/>
</dbReference>
<dbReference type="InterPro" id="IPR001126">
    <property type="entry name" value="UmuC"/>
</dbReference>
<feature type="compositionally biased region" description="Polar residues" evidence="15">
    <location>
        <begin position="246"/>
        <end position="266"/>
    </location>
</feature>
<dbReference type="Pfam" id="PF14377">
    <property type="entry name" value="UBM"/>
    <property type="match status" value="1"/>
</dbReference>
<evidence type="ECO:0000256" key="14">
    <source>
        <dbReference type="PIRSR" id="PIRSR036573-2"/>
    </source>
</evidence>
<accession>A0A3P8UY84</accession>
<feature type="compositionally biased region" description="Low complexity" evidence="15">
    <location>
        <begin position="451"/>
        <end position="479"/>
    </location>
</feature>
<keyword evidence="7 14" id="KW-0479">Metal-binding</keyword>
<dbReference type="Proteomes" id="UP000265120">
    <property type="component" value="Chromosome 16"/>
</dbReference>
<dbReference type="FunFam" id="3.40.50.10190:FF:000009">
    <property type="entry name" value="DNA repair protein REV1"/>
    <property type="match status" value="1"/>
</dbReference>
<evidence type="ECO:0000313" key="19">
    <source>
        <dbReference type="Proteomes" id="UP000265120"/>
    </source>
</evidence>
<evidence type="ECO:0000256" key="12">
    <source>
        <dbReference type="ARBA" id="ARBA00023242"/>
    </source>
</evidence>
<keyword evidence="11 13" id="KW-0234">DNA repair</keyword>